<reference evidence="2 3" key="1">
    <citation type="submission" date="2018-10" db="EMBL/GenBank/DDBJ databases">
        <title>Draft genome of Mycobacterium hodleri strain B.</title>
        <authorList>
            <person name="Amande T.J."/>
            <person name="Mcgenity T.J."/>
        </authorList>
    </citation>
    <scope>NUCLEOTIDE SEQUENCE [LARGE SCALE GENOMIC DNA]</scope>
    <source>
        <strain evidence="2 3">B</strain>
    </source>
</reference>
<feature type="region of interest" description="Disordered" evidence="1">
    <location>
        <begin position="177"/>
        <end position="240"/>
    </location>
</feature>
<accession>A0A544VQU9</accession>
<proteinExistence type="predicted"/>
<dbReference type="RefSeq" id="WP_142556033.1">
    <property type="nucleotide sequence ID" value="NZ_VIFX01000079.1"/>
</dbReference>
<dbReference type="AlphaFoldDB" id="A0A544VQU9"/>
<evidence type="ECO:0000313" key="2">
    <source>
        <dbReference type="EMBL" id="TQR82361.1"/>
    </source>
</evidence>
<sequence length="454" mass="47785">MAAALVACSGGAPDAQRWSALPHTMGCRFLSNDSAVDPPGSTVVKQVTLSHKGGSRLELEALFRYRVPPEPRVQNGRFGPIDAPGSIYTQFLIHPHGLPEEKVIEVSSPSPSVTQGWSGDVSEFDNADPEILASVSADDNRLTIVLDLDGQDAVFGSGPFKADVDVVQMVAGQPDAAGGSNLFPVKSPRCDWDTPTATSAATAPADTQPTATFPSASPQEPSSIPAPGADAHGFLDQPGARCDDADTVEVAARTTQSALVICRNASELVYRGSRLSDGASIELLNAVPNDGGFDVVNPQNGTRYEVRSSALTIRVNGRDFIEPVTEFWSAAATALPSPDYSAEQLVRTASGQVRCQVESGEVVCERASIDGFPQAPTSGTGGHWNLATITSGGEFHWNIGNLGGVDPDTDIVLDYGSTRRINGWMIEASNEGTRFINDGSGHGMFVSISDVDPF</sequence>
<evidence type="ECO:0000313" key="3">
    <source>
        <dbReference type="Proteomes" id="UP000315759"/>
    </source>
</evidence>
<organism evidence="2 3">
    <name type="scientific">Mycolicibacterium hodleri</name>
    <dbReference type="NCBI Taxonomy" id="49897"/>
    <lineage>
        <taxon>Bacteria</taxon>
        <taxon>Bacillati</taxon>
        <taxon>Actinomycetota</taxon>
        <taxon>Actinomycetes</taxon>
        <taxon>Mycobacteriales</taxon>
        <taxon>Mycobacteriaceae</taxon>
        <taxon>Mycolicibacterium</taxon>
    </lineage>
</organism>
<evidence type="ECO:0000256" key="1">
    <source>
        <dbReference type="SAM" id="MobiDB-lite"/>
    </source>
</evidence>
<keyword evidence="3" id="KW-1185">Reference proteome</keyword>
<dbReference type="Proteomes" id="UP000315759">
    <property type="component" value="Unassembled WGS sequence"/>
</dbReference>
<gene>
    <name evidence="2" type="ORF">D8S82_32515</name>
</gene>
<comment type="caution">
    <text evidence="2">The sequence shown here is derived from an EMBL/GenBank/DDBJ whole genome shotgun (WGS) entry which is preliminary data.</text>
</comment>
<protein>
    <submittedName>
        <fullName evidence="2">Uncharacterized protein</fullName>
    </submittedName>
</protein>
<name>A0A544VQU9_9MYCO</name>
<feature type="compositionally biased region" description="Low complexity" evidence="1">
    <location>
        <begin position="194"/>
        <end position="214"/>
    </location>
</feature>
<dbReference type="EMBL" id="VIFX01000079">
    <property type="protein sequence ID" value="TQR82361.1"/>
    <property type="molecule type" value="Genomic_DNA"/>
</dbReference>